<keyword evidence="4" id="KW-0863">Zinc-finger</keyword>
<dbReference type="PANTHER" id="PTHR13312:SF0">
    <property type="entry name" value="UBIQUITIN THIOESTERASE OTU1"/>
    <property type="match status" value="1"/>
</dbReference>
<dbReference type="MEROPS" id="C85.006"/>
<comment type="catalytic activity">
    <reaction evidence="1 9">
        <text>Thiol-dependent hydrolysis of ester, thioester, amide, peptide and isopeptide bonds formed by the C-terminal Gly of ubiquitin (a 76-residue protein attached to proteins as an intracellular targeting signal).</text>
        <dbReference type="EC" id="3.4.19.12"/>
    </reaction>
</comment>
<dbReference type="GO" id="GO:0005829">
    <property type="term" value="C:cytosol"/>
    <property type="evidence" value="ECO:0007669"/>
    <property type="project" value="TreeGrafter"/>
</dbReference>
<dbReference type="Gene3D" id="3.90.70.80">
    <property type="match status" value="1"/>
</dbReference>
<reference evidence="11 12" key="1">
    <citation type="journal article" date="2011" name="Proc. Natl. Acad. Sci. U.S.A.">
        <title>Comparative genomics of xylose-fermenting fungi for enhanced biofuel production.</title>
        <authorList>
            <person name="Wohlbach D.J."/>
            <person name="Kuo A."/>
            <person name="Sato T.K."/>
            <person name="Potts K.M."/>
            <person name="Salamov A.A."/>
            <person name="LaButti K.M."/>
            <person name="Sun H."/>
            <person name="Clum A."/>
            <person name="Pangilinan J.L."/>
            <person name="Lindquist E.A."/>
            <person name="Lucas S."/>
            <person name="Lapidus A."/>
            <person name="Jin M."/>
            <person name="Gunawan C."/>
            <person name="Balan V."/>
            <person name="Dale B.E."/>
            <person name="Jeffries T.W."/>
            <person name="Zinkel R."/>
            <person name="Barry K.W."/>
            <person name="Grigoriev I.V."/>
            <person name="Gasch A.P."/>
        </authorList>
    </citation>
    <scope>NUCLEOTIDE SEQUENCE [LARGE SCALE GENOMIC DNA]</scope>
    <source>
        <strain evidence="12">ATCC 10573 / BCRC 21748 / CBS 615 / JCM 9827 / NBRC 10315 / NRRL Y-1498 / VKM Y-70</strain>
    </source>
</reference>
<dbReference type="AlphaFoldDB" id="G3BFS1"/>
<dbReference type="InterPro" id="IPR048857">
    <property type="entry name" value="OTU1_Ubl"/>
</dbReference>
<dbReference type="GO" id="GO:0030968">
    <property type="term" value="P:endoplasmic reticulum unfolded protein response"/>
    <property type="evidence" value="ECO:0007669"/>
    <property type="project" value="TreeGrafter"/>
</dbReference>
<dbReference type="HOGENOM" id="CLU_049327_0_0_1"/>
<evidence type="ECO:0000256" key="2">
    <source>
        <dbReference type="ARBA" id="ARBA00022670"/>
    </source>
</evidence>
<evidence type="ECO:0000259" key="10">
    <source>
        <dbReference type="PROSITE" id="PS50802"/>
    </source>
</evidence>
<evidence type="ECO:0000256" key="3">
    <source>
        <dbReference type="ARBA" id="ARBA00022723"/>
    </source>
</evidence>
<dbReference type="KEGG" id="cten:18248443"/>
<comment type="function">
    <text evidence="9">Hydrolase that can remove conjugated ubiquitin from proteins and may therefore play an important regulatory role at the level of protein turnover by preventing degradation.</text>
</comment>
<evidence type="ECO:0000313" key="12">
    <source>
        <dbReference type="Proteomes" id="UP000000707"/>
    </source>
</evidence>
<accession>G3BFS1</accession>
<dbReference type="EC" id="3.4.19.12" evidence="9"/>
<dbReference type="SUPFAM" id="SSF54001">
    <property type="entry name" value="Cysteine proteinases"/>
    <property type="match status" value="1"/>
</dbReference>
<keyword evidence="5 9" id="KW-0833">Ubl conjugation pathway</keyword>
<evidence type="ECO:0000256" key="1">
    <source>
        <dbReference type="ARBA" id="ARBA00000707"/>
    </source>
</evidence>
<evidence type="ECO:0000256" key="4">
    <source>
        <dbReference type="ARBA" id="ARBA00022771"/>
    </source>
</evidence>
<keyword evidence="6 9" id="KW-0378">Hydrolase</keyword>
<dbReference type="PROSITE" id="PS50802">
    <property type="entry name" value="OTU"/>
    <property type="match status" value="1"/>
</dbReference>
<keyword evidence="2" id="KW-0645">Protease</keyword>
<keyword evidence="7 9" id="KW-0788">Thiol protease</keyword>
<evidence type="ECO:0000256" key="6">
    <source>
        <dbReference type="ARBA" id="ARBA00022801"/>
    </source>
</evidence>
<dbReference type="eggNOG" id="KOG3288">
    <property type="taxonomic scope" value="Eukaryota"/>
</dbReference>
<dbReference type="STRING" id="590646.G3BFS1"/>
<evidence type="ECO:0000256" key="7">
    <source>
        <dbReference type="ARBA" id="ARBA00022807"/>
    </source>
</evidence>
<dbReference type="Pfam" id="PF02338">
    <property type="entry name" value="OTU"/>
    <property type="match status" value="1"/>
</dbReference>
<keyword evidence="9" id="KW-0963">Cytoplasm</keyword>
<organism evidence="12">
    <name type="scientific">Candida tenuis (strain ATCC 10573 / BCRC 21748 / CBS 615 / JCM 9827 / NBRC 10315 / NRRL Y-1498 / VKM Y-70)</name>
    <name type="common">Yeast</name>
    <name type="synonym">Yamadazyma tenuis</name>
    <dbReference type="NCBI Taxonomy" id="590646"/>
    <lineage>
        <taxon>Eukaryota</taxon>
        <taxon>Fungi</taxon>
        <taxon>Dikarya</taxon>
        <taxon>Ascomycota</taxon>
        <taxon>Saccharomycotina</taxon>
        <taxon>Pichiomycetes</taxon>
        <taxon>Debaryomycetaceae</taxon>
        <taxon>Yamadazyma</taxon>
    </lineage>
</organism>
<keyword evidence="3" id="KW-0479">Metal-binding</keyword>
<dbReference type="InterPro" id="IPR057766">
    <property type="entry name" value="Znf-C2H2_OTU1-like_C"/>
</dbReference>
<proteinExistence type="predicted"/>
<dbReference type="GeneID" id="18248443"/>
<comment type="subcellular location">
    <subcellularLocation>
        <location evidence="9">Cytoplasm</location>
    </subcellularLocation>
</comment>
<evidence type="ECO:0000256" key="9">
    <source>
        <dbReference type="RuleBase" id="RU367104"/>
    </source>
</evidence>
<dbReference type="InterPro" id="IPR003323">
    <property type="entry name" value="OTU_dom"/>
</dbReference>
<keyword evidence="12" id="KW-1185">Reference proteome</keyword>
<name>G3BFS1_CANTC</name>
<dbReference type="Gene3D" id="3.10.20.90">
    <property type="entry name" value="Phosphatidylinositol 3-kinase Catalytic Subunit, Chain A, domain 1"/>
    <property type="match status" value="1"/>
</dbReference>
<dbReference type="GO" id="GO:0004843">
    <property type="term" value="F:cysteine-type deubiquitinase activity"/>
    <property type="evidence" value="ECO:0007669"/>
    <property type="project" value="UniProtKB-UniRule"/>
</dbReference>
<keyword evidence="8" id="KW-0862">Zinc</keyword>
<sequence>MRIKVKTPTKVKVLTIDDNLTESQLLEELHADTELFPGLSKISTIKTGFPPKPLSIPPSETIRKYIHNGDQLLIEVGDEKSPESRENPISKEVNDDIPNVHIGELNQYLILRNIKDDNSCMFNAIGYATKTDSATEMRAVCASYIMSDPDKFDEVTLGRSNDDYCSWITKKDSWGGAIELGILSDYYKVRINCIDIESGNIIKFENEDSPPSSFINLVYSGIHYDVLSANPILSTSEKDKDIDTSLWQRGSPEETPIMKAAESLCKLLQTKNYTTNTTRFRIRCLECYDVLVGETGAAKHANEKGHFRFGEV</sequence>
<evidence type="ECO:0000313" key="11">
    <source>
        <dbReference type="EMBL" id="EGV60719.1"/>
    </source>
</evidence>
<dbReference type="InterPro" id="IPR038765">
    <property type="entry name" value="Papain-like_cys_pep_sf"/>
</dbReference>
<evidence type="ECO:0000256" key="8">
    <source>
        <dbReference type="ARBA" id="ARBA00022833"/>
    </source>
</evidence>
<dbReference type="Pfam" id="PF21403">
    <property type="entry name" value="OTU1_UBXL"/>
    <property type="match status" value="1"/>
</dbReference>
<dbReference type="Proteomes" id="UP000000707">
    <property type="component" value="Unassembled WGS sequence"/>
</dbReference>
<dbReference type="GO" id="GO:0016579">
    <property type="term" value="P:protein deubiquitination"/>
    <property type="evidence" value="ECO:0007669"/>
    <property type="project" value="TreeGrafter"/>
</dbReference>
<feature type="domain" description="OTU" evidence="10">
    <location>
        <begin position="109"/>
        <end position="230"/>
    </location>
</feature>
<dbReference type="CDD" id="cd22745">
    <property type="entry name" value="OTU_OTU1"/>
    <property type="match status" value="1"/>
</dbReference>
<dbReference type="GO" id="GO:0036503">
    <property type="term" value="P:ERAD pathway"/>
    <property type="evidence" value="ECO:0007669"/>
    <property type="project" value="TreeGrafter"/>
</dbReference>
<dbReference type="PANTHER" id="PTHR13312">
    <property type="entry name" value="HIV-INDUCED PROTEIN-7-LIKE PROTEASE"/>
    <property type="match status" value="1"/>
</dbReference>
<dbReference type="Pfam" id="PF24560">
    <property type="entry name" value="zf-C2H2_OTU1_C"/>
    <property type="match status" value="1"/>
</dbReference>
<evidence type="ECO:0000256" key="5">
    <source>
        <dbReference type="ARBA" id="ARBA00022786"/>
    </source>
</evidence>
<dbReference type="GO" id="GO:0005634">
    <property type="term" value="C:nucleus"/>
    <property type="evidence" value="ECO:0007669"/>
    <property type="project" value="TreeGrafter"/>
</dbReference>
<protein>
    <recommendedName>
        <fullName evidence="9">Ubiquitin thioesterase OTU</fullName>
        <ecNumber evidence="9">3.4.19.12</ecNumber>
    </recommendedName>
</protein>
<gene>
    <name evidence="11" type="ORF">CANTEDRAFT_116791</name>
</gene>
<dbReference type="OrthoDB" id="65596at2759"/>
<dbReference type="EMBL" id="GL996528">
    <property type="protein sequence ID" value="EGV60719.1"/>
    <property type="molecule type" value="Genomic_DNA"/>
</dbReference>